<evidence type="ECO:0000313" key="2">
    <source>
        <dbReference type="Proteomes" id="UP000005615"/>
    </source>
</evidence>
<dbReference type="InterPro" id="IPR032466">
    <property type="entry name" value="Metal_Hydrolase"/>
</dbReference>
<dbReference type="SUPFAM" id="SSF51556">
    <property type="entry name" value="Metallo-dependent hydrolases"/>
    <property type="match status" value="1"/>
</dbReference>
<name>F3KZW4_9GAMM</name>
<comment type="caution">
    <text evidence="1">The sequence shown here is derived from an EMBL/GenBank/DDBJ whole genome shotgun (WGS) entry which is preliminary data.</text>
</comment>
<dbReference type="InterPro" id="IPR011059">
    <property type="entry name" value="Metal-dep_hydrolase_composite"/>
</dbReference>
<dbReference type="eggNOG" id="COG1228">
    <property type="taxonomic scope" value="Bacteria"/>
</dbReference>
<organism evidence="1 2">
    <name type="scientific">Aequoribacter fuscus</name>
    <dbReference type="NCBI Taxonomy" id="2518989"/>
    <lineage>
        <taxon>Bacteria</taxon>
        <taxon>Pseudomonadati</taxon>
        <taxon>Pseudomonadota</taxon>
        <taxon>Gammaproteobacteria</taxon>
        <taxon>Cellvibrionales</taxon>
        <taxon>Halieaceae</taxon>
        <taxon>Aequoribacter</taxon>
    </lineage>
</organism>
<dbReference type="GO" id="GO:0016810">
    <property type="term" value="F:hydrolase activity, acting on carbon-nitrogen (but not peptide) bonds"/>
    <property type="evidence" value="ECO:0007669"/>
    <property type="project" value="InterPro"/>
</dbReference>
<dbReference type="PANTHER" id="PTHR43135">
    <property type="entry name" value="ALPHA-D-RIBOSE 1-METHYLPHOSPHONATE 5-TRIPHOSPHATE DIPHOSPHATASE"/>
    <property type="match status" value="1"/>
</dbReference>
<dbReference type="Gene3D" id="3.20.20.140">
    <property type="entry name" value="Metal-dependent hydrolases"/>
    <property type="match status" value="1"/>
</dbReference>
<sequence length="431" mass="45553">MKQLIKFSVLALVLSGETHGADTIIHAGKLIDGVSNSVRTDVSIVLSGDRIDSVEEGWIAASQGETVVDLTNHTVMPGFIDMHVHLDGELDPPGSYSEGFYMNSADLALRATVYASRTLRAGFTTVRDLGTSDVDAIRALRTAINSGLVEGPRIYMAGKAIATTGGHADPTNGIRSDLRQDPGPKEGVINSADEAYKAVRQRYKDGSDVIKLTVTGGVLSLAKSGDNPQFTVDELQAVVAAAKDYNFKVAVHAHGAEGMKRAVKAGVDSVEHGTYMDDETMALMKAHGTWYVPTISAGKWVAELAEQDDKLPAVVRPKAAAVGPLIQDTFARAYAEGVKIAFGTDAGVAPHGRNADEFVYMVEAGMSVMDAIKSATMNAATLLGQDTIMGSVERGKLADLVAVVGDPTEDVRVLLSPAMVIKGGEIYTIAH</sequence>
<dbReference type="Gene3D" id="2.30.40.10">
    <property type="entry name" value="Urease, subunit C, domain 1"/>
    <property type="match status" value="1"/>
</dbReference>
<evidence type="ECO:0000313" key="1">
    <source>
        <dbReference type="EMBL" id="EGG30330.1"/>
    </source>
</evidence>
<dbReference type="OrthoDB" id="9782972at2"/>
<dbReference type="InterPro" id="IPR006680">
    <property type="entry name" value="Amidohydro-rel"/>
</dbReference>
<keyword evidence="2" id="KW-1185">Reference proteome</keyword>
<dbReference type="PANTHER" id="PTHR43135:SF3">
    <property type="entry name" value="ALPHA-D-RIBOSE 1-METHYLPHOSPHONATE 5-TRIPHOSPHATE DIPHOSPHATASE"/>
    <property type="match status" value="1"/>
</dbReference>
<dbReference type="STRING" id="2518989.IMCC3088_576"/>
<dbReference type="CDD" id="cd01299">
    <property type="entry name" value="Met_dep_hydrolase_A"/>
    <property type="match status" value="1"/>
</dbReference>
<reference evidence="1 2" key="1">
    <citation type="journal article" date="2011" name="J. Bacteriol.">
        <title>Genome sequence of strain IMCC3088, a proteorhodopsin-containing marine bacterium belonging to the OM60/NOR5 clade.</title>
        <authorList>
            <person name="Jang Y."/>
            <person name="Oh H.M."/>
            <person name="Kang I."/>
            <person name="Lee K."/>
            <person name="Yang S.J."/>
            <person name="Cho J.C."/>
        </authorList>
    </citation>
    <scope>NUCLEOTIDE SEQUENCE [LARGE SCALE GENOMIC DNA]</scope>
    <source>
        <strain evidence="1 2">IMCC3088</strain>
    </source>
</reference>
<dbReference type="AlphaFoldDB" id="F3KZW4"/>
<dbReference type="InterPro" id="IPR057744">
    <property type="entry name" value="OTAase-like"/>
</dbReference>
<proteinExistence type="predicted"/>
<protein>
    <submittedName>
        <fullName evidence="1">Xaa-Pro dipeptidase family enzyme</fullName>
    </submittedName>
</protein>
<gene>
    <name evidence="1" type="ORF">IMCC3088_576</name>
</gene>
<dbReference type="Proteomes" id="UP000005615">
    <property type="component" value="Unassembled WGS sequence"/>
</dbReference>
<dbReference type="SUPFAM" id="SSF51338">
    <property type="entry name" value="Composite domain of metallo-dependent hydrolases"/>
    <property type="match status" value="1"/>
</dbReference>
<accession>F3KZW4</accession>
<dbReference type="RefSeq" id="WP_009574958.1">
    <property type="nucleotide sequence ID" value="NZ_AEIG01000016.1"/>
</dbReference>
<dbReference type="EMBL" id="AEIG01000016">
    <property type="protein sequence ID" value="EGG30330.1"/>
    <property type="molecule type" value="Genomic_DNA"/>
</dbReference>
<dbReference type="Pfam" id="PF01979">
    <property type="entry name" value="Amidohydro_1"/>
    <property type="match status" value="1"/>
</dbReference>
<dbReference type="InterPro" id="IPR051781">
    <property type="entry name" value="Metallo-dep_Hydrolase"/>
</dbReference>